<proteinExistence type="predicted"/>
<keyword evidence="3" id="KW-1185">Reference proteome</keyword>
<dbReference type="EMBL" id="BGPR01045087">
    <property type="protein sequence ID" value="GBO21966.1"/>
    <property type="molecule type" value="Genomic_DNA"/>
</dbReference>
<dbReference type="Proteomes" id="UP000499080">
    <property type="component" value="Unassembled WGS sequence"/>
</dbReference>
<feature type="region of interest" description="Disordered" evidence="1">
    <location>
        <begin position="41"/>
        <end position="74"/>
    </location>
</feature>
<evidence type="ECO:0000313" key="2">
    <source>
        <dbReference type="EMBL" id="GBO21966.1"/>
    </source>
</evidence>
<protein>
    <submittedName>
        <fullName evidence="2">Uncharacterized protein</fullName>
    </submittedName>
</protein>
<name>A0A4Y2VCX2_ARAVE</name>
<evidence type="ECO:0000256" key="1">
    <source>
        <dbReference type="SAM" id="MobiDB-lite"/>
    </source>
</evidence>
<accession>A0A4Y2VCX2</accession>
<sequence length="74" mass="8080">MKLKILSIVARVPVGSWRGNRCSLPSLPLFEDLLQSDNLPETLLHDAGESEHGDSEPAAQKSAHVTEDFAGLRK</sequence>
<dbReference type="AlphaFoldDB" id="A0A4Y2VCX2"/>
<gene>
    <name evidence="2" type="ORF">AVEN_171932_1</name>
</gene>
<reference evidence="2 3" key="1">
    <citation type="journal article" date="2019" name="Sci. Rep.">
        <title>Orb-weaving spider Araneus ventricosus genome elucidates the spidroin gene catalogue.</title>
        <authorList>
            <person name="Kono N."/>
            <person name="Nakamura H."/>
            <person name="Ohtoshi R."/>
            <person name="Moran D.A.P."/>
            <person name="Shinohara A."/>
            <person name="Yoshida Y."/>
            <person name="Fujiwara M."/>
            <person name="Mori M."/>
            <person name="Tomita M."/>
            <person name="Arakawa K."/>
        </authorList>
    </citation>
    <scope>NUCLEOTIDE SEQUENCE [LARGE SCALE GENOMIC DNA]</scope>
</reference>
<feature type="compositionally biased region" description="Basic and acidic residues" evidence="1">
    <location>
        <begin position="64"/>
        <end position="74"/>
    </location>
</feature>
<evidence type="ECO:0000313" key="3">
    <source>
        <dbReference type="Proteomes" id="UP000499080"/>
    </source>
</evidence>
<feature type="compositionally biased region" description="Basic and acidic residues" evidence="1">
    <location>
        <begin position="43"/>
        <end position="55"/>
    </location>
</feature>
<organism evidence="2 3">
    <name type="scientific">Araneus ventricosus</name>
    <name type="common">Orbweaver spider</name>
    <name type="synonym">Epeira ventricosa</name>
    <dbReference type="NCBI Taxonomy" id="182803"/>
    <lineage>
        <taxon>Eukaryota</taxon>
        <taxon>Metazoa</taxon>
        <taxon>Ecdysozoa</taxon>
        <taxon>Arthropoda</taxon>
        <taxon>Chelicerata</taxon>
        <taxon>Arachnida</taxon>
        <taxon>Araneae</taxon>
        <taxon>Araneomorphae</taxon>
        <taxon>Entelegynae</taxon>
        <taxon>Araneoidea</taxon>
        <taxon>Araneidae</taxon>
        <taxon>Araneus</taxon>
    </lineage>
</organism>
<comment type="caution">
    <text evidence="2">The sequence shown here is derived from an EMBL/GenBank/DDBJ whole genome shotgun (WGS) entry which is preliminary data.</text>
</comment>